<dbReference type="EMBL" id="BFAA01024620">
    <property type="protein sequence ID" value="GCB82201.1"/>
    <property type="molecule type" value="Genomic_DNA"/>
</dbReference>
<dbReference type="AlphaFoldDB" id="A0A401QA12"/>
<accession>A0A401QA12</accession>
<evidence type="ECO:0000313" key="2">
    <source>
        <dbReference type="EMBL" id="GCB82201.1"/>
    </source>
</evidence>
<feature type="compositionally biased region" description="Basic and acidic residues" evidence="1">
    <location>
        <begin position="51"/>
        <end position="74"/>
    </location>
</feature>
<name>A0A401QA12_SCYTO</name>
<comment type="caution">
    <text evidence="2">The sequence shown here is derived from an EMBL/GenBank/DDBJ whole genome shotgun (WGS) entry which is preliminary data.</text>
</comment>
<keyword evidence="3" id="KW-1185">Reference proteome</keyword>
<evidence type="ECO:0000313" key="3">
    <source>
        <dbReference type="Proteomes" id="UP000288216"/>
    </source>
</evidence>
<protein>
    <submittedName>
        <fullName evidence="2">Uncharacterized protein</fullName>
    </submittedName>
</protein>
<gene>
    <name evidence="2" type="ORF">scyTo_0022878</name>
</gene>
<feature type="region of interest" description="Disordered" evidence="1">
    <location>
        <begin position="51"/>
        <end position="104"/>
    </location>
</feature>
<proteinExistence type="predicted"/>
<evidence type="ECO:0000256" key="1">
    <source>
        <dbReference type="SAM" id="MobiDB-lite"/>
    </source>
</evidence>
<organism evidence="2 3">
    <name type="scientific">Scyliorhinus torazame</name>
    <name type="common">Cloudy catshark</name>
    <name type="synonym">Catulus torazame</name>
    <dbReference type="NCBI Taxonomy" id="75743"/>
    <lineage>
        <taxon>Eukaryota</taxon>
        <taxon>Metazoa</taxon>
        <taxon>Chordata</taxon>
        <taxon>Craniata</taxon>
        <taxon>Vertebrata</taxon>
        <taxon>Chondrichthyes</taxon>
        <taxon>Elasmobranchii</taxon>
        <taxon>Galeomorphii</taxon>
        <taxon>Galeoidea</taxon>
        <taxon>Carcharhiniformes</taxon>
        <taxon>Scyliorhinidae</taxon>
        <taxon>Scyliorhinus</taxon>
    </lineage>
</organism>
<reference evidence="2 3" key="1">
    <citation type="journal article" date="2018" name="Nat. Ecol. Evol.">
        <title>Shark genomes provide insights into elasmobranch evolution and the origin of vertebrates.</title>
        <authorList>
            <person name="Hara Y"/>
            <person name="Yamaguchi K"/>
            <person name="Onimaru K"/>
            <person name="Kadota M"/>
            <person name="Koyanagi M"/>
            <person name="Keeley SD"/>
            <person name="Tatsumi K"/>
            <person name="Tanaka K"/>
            <person name="Motone F"/>
            <person name="Kageyama Y"/>
            <person name="Nozu R"/>
            <person name="Adachi N"/>
            <person name="Nishimura O"/>
            <person name="Nakagawa R"/>
            <person name="Tanegashima C"/>
            <person name="Kiyatake I"/>
            <person name="Matsumoto R"/>
            <person name="Murakumo K"/>
            <person name="Nishida K"/>
            <person name="Terakita A"/>
            <person name="Kuratani S"/>
            <person name="Sato K"/>
            <person name="Hyodo S Kuraku.S."/>
        </authorList>
    </citation>
    <scope>NUCLEOTIDE SEQUENCE [LARGE SCALE GENOMIC DNA]</scope>
</reference>
<sequence>MSPHFQDLRGDLHGSARVWTALGPARSLTPAQAALAGGSCSAVYQEEIARVKGWNDGHGPDEGYRTGTESKERPGQPTATKGGTKFKHDPQSPGPVERGRCDSSSVREVVRWWDQARLLVRGPAGLLEHCSDWPVRRSREN</sequence>
<dbReference type="Proteomes" id="UP000288216">
    <property type="component" value="Unassembled WGS sequence"/>
</dbReference>